<evidence type="ECO:0000256" key="1">
    <source>
        <dbReference type="SAM" id="Coils"/>
    </source>
</evidence>
<dbReference type="Proteomes" id="UP000276133">
    <property type="component" value="Unassembled WGS sequence"/>
</dbReference>
<gene>
    <name evidence="2" type="ORF">BpHYR1_041726</name>
</gene>
<organism evidence="2 3">
    <name type="scientific">Brachionus plicatilis</name>
    <name type="common">Marine rotifer</name>
    <name type="synonym">Brachionus muelleri</name>
    <dbReference type="NCBI Taxonomy" id="10195"/>
    <lineage>
        <taxon>Eukaryota</taxon>
        <taxon>Metazoa</taxon>
        <taxon>Spiralia</taxon>
        <taxon>Gnathifera</taxon>
        <taxon>Rotifera</taxon>
        <taxon>Eurotatoria</taxon>
        <taxon>Monogononta</taxon>
        <taxon>Pseudotrocha</taxon>
        <taxon>Ploima</taxon>
        <taxon>Brachionidae</taxon>
        <taxon>Brachionus</taxon>
    </lineage>
</organism>
<name>A0A3M7S7D0_BRAPC</name>
<proteinExistence type="predicted"/>
<protein>
    <submittedName>
        <fullName evidence="2">Uncharacterized protein</fullName>
    </submittedName>
</protein>
<accession>A0A3M7S7D0</accession>
<keyword evidence="1" id="KW-0175">Coiled coil</keyword>
<sequence length="438" mass="52490">MITRVDSKHSIMMEKTSGLQEDLWTCRTCKNTLHPLRRRIRRKGQFCWICLPPKFNKHDSIARFLFNIKFAGREIKVWRNNFPTKTTSLIAATYKEASTNTEESDDSSREFKKMAKAADIINLNTKTTWRLREERDEYSDHVQSVESDKQNFERQFEESREEILLLRTESEQLLKKAQENKDWVEDLTVSKKLQRFPFHRWVAQSQKKQDHRIHYLEIQHILGQTSPSLYLAVLSKFGTAQRIRGHKKRLCFQDHYQMCTARKNFHESESNRCFDCKPVQEHARRMEVFSWAWGSRSRVVDINNTKTKLTEIINELGSSMRESINEIVSLNKRKQKNGNVIRYLKTKKWWDEEMKSLKINVNESYLKWKASNFESMRLEKKLKSDKNKLRAKQREKINHTEDISLKRIDILFNSNRDKFCKEMRRNRKQNEDVNMNIN</sequence>
<evidence type="ECO:0000313" key="3">
    <source>
        <dbReference type="Proteomes" id="UP000276133"/>
    </source>
</evidence>
<dbReference type="AlphaFoldDB" id="A0A3M7S7D0"/>
<dbReference type="EMBL" id="REGN01001908">
    <property type="protein sequence ID" value="RNA31672.1"/>
    <property type="molecule type" value="Genomic_DNA"/>
</dbReference>
<keyword evidence="3" id="KW-1185">Reference proteome</keyword>
<feature type="coiled-coil region" evidence="1">
    <location>
        <begin position="135"/>
        <end position="169"/>
    </location>
</feature>
<comment type="caution">
    <text evidence="2">The sequence shown here is derived from an EMBL/GenBank/DDBJ whole genome shotgun (WGS) entry which is preliminary data.</text>
</comment>
<evidence type="ECO:0000313" key="2">
    <source>
        <dbReference type="EMBL" id="RNA31672.1"/>
    </source>
</evidence>
<reference evidence="2 3" key="1">
    <citation type="journal article" date="2018" name="Sci. Rep.">
        <title>Genomic signatures of local adaptation to the degree of environmental predictability in rotifers.</title>
        <authorList>
            <person name="Franch-Gras L."/>
            <person name="Hahn C."/>
            <person name="Garcia-Roger E.M."/>
            <person name="Carmona M.J."/>
            <person name="Serra M."/>
            <person name="Gomez A."/>
        </authorList>
    </citation>
    <scope>NUCLEOTIDE SEQUENCE [LARGE SCALE GENOMIC DNA]</scope>
    <source>
        <strain evidence="2">HYR1</strain>
    </source>
</reference>